<keyword evidence="2" id="KW-0732">Signal</keyword>
<organism evidence="3 4">
    <name type="scientific">Salix suchowensis</name>
    <dbReference type="NCBI Taxonomy" id="1278906"/>
    <lineage>
        <taxon>Eukaryota</taxon>
        <taxon>Viridiplantae</taxon>
        <taxon>Streptophyta</taxon>
        <taxon>Embryophyta</taxon>
        <taxon>Tracheophyta</taxon>
        <taxon>Spermatophyta</taxon>
        <taxon>Magnoliopsida</taxon>
        <taxon>eudicotyledons</taxon>
        <taxon>Gunneridae</taxon>
        <taxon>Pentapetalae</taxon>
        <taxon>rosids</taxon>
        <taxon>fabids</taxon>
        <taxon>Malpighiales</taxon>
        <taxon>Salicaceae</taxon>
        <taxon>Saliceae</taxon>
        <taxon>Salix</taxon>
    </lineage>
</organism>
<keyword evidence="1" id="KW-0812">Transmembrane</keyword>
<evidence type="ECO:0000256" key="2">
    <source>
        <dbReference type="SAM" id="SignalP"/>
    </source>
</evidence>
<name>A0ABQ9CBR4_9ROSI</name>
<sequence>MAQPRSFGLIIPATFVLTTPGLSSATGLLLWKPSNIVDANLSVLRERIENVKIKERLERCCRCEYGWNYSPEYKFKLKKELGFPTQFIDLASLFLGTVGLTCLGGTLFLCAVSLLVRLIQ</sequence>
<dbReference type="Proteomes" id="UP001141253">
    <property type="component" value="Chromosome 4"/>
</dbReference>
<feature type="signal peptide" evidence="2">
    <location>
        <begin position="1"/>
        <end position="25"/>
    </location>
</feature>
<reference evidence="3" key="1">
    <citation type="submission" date="2022-10" db="EMBL/GenBank/DDBJ databases">
        <authorList>
            <person name="Hyden B.L."/>
            <person name="Feng K."/>
            <person name="Yates T."/>
            <person name="Jawdy S."/>
            <person name="Smart L.B."/>
            <person name="Muchero W."/>
        </authorList>
    </citation>
    <scope>NUCLEOTIDE SEQUENCE</scope>
    <source>
        <tissue evidence="3">Shoot tip</tissue>
    </source>
</reference>
<evidence type="ECO:0000256" key="1">
    <source>
        <dbReference type="SAM" id="Phobius"/>
    </source>
</evidence>
<accession>A0ABQ9CBR4</accession>
<proteinExistence type="predicted"/>
<evidence type="ECO:0000313" key="4">
    <source>
        <dbReference type="Proteomes" id="UP001141253"/>
    </source>
</evidence>
<keyword evidence="4" id="KW-1185">Reference proteome</keyword>
<feature type="chain" id="PRO_5045163044" evidence="2">
    <location>
        <begin position="26"/>
        <end position="120"/>
    </location>
</feature>
<feature type="transmembrane region" description="Helical" evidence="1">
    <location>
        <begin position="93"/>
        <end position="116"/>
    </location>
</feature>
<dbReference type="PANTHER" id="PTHR38225">
    <property type="entry name" value="PROTEIN, PUTATIVE-RELATED"/>
    <property type="match status" value="1"/>
</dbReference>
<dbReference type="EMBL" id="JAPFFI010000004">
    <property type="protein sequence ID" value="KAJ6396419.1"/>
    <property type="molecule type" value="Genomic_DNA"/>
</dbReference>
<reference evidence="3" key="2">
    <citation type="journal article" date="2023" name="Int. J. Mol. Sci.">
        <title>De Novo Assembly and Annotation of 11 Diverse Shrub Willow (Salix) Genomes Reveals Novel Gene Organization in Sex-Linked Regions.</title>
        <authorList>
            <person name="Hyden B."/>
            <person name="Feng K."/>
            <person name="Yates T.B."/>
            <person name="Jawdy S."/>
            <person name="Cereghino C."/>
            <person name="Smart L.B."/>
            <person name="Muchero W."/>
        </authorList>
    </citation>
    <scope>NUCLEOTIDE SEQUENCE</scope>
    <source>
        <tissue evidence="3">Shoot tip</tissue>
    </source>
</reference>
<keyword evidence="1" id="KW-0472">Membrane</keyword>
<evidence type="ECO:0000313" key="3">
    <source>
        <dbReference type="EMBL" id="KAJ6396419.1"/>
    </source>
</evidence>
<protein>
    <submittedName>
        <fullName evidence="3">Uncharacterized protein</fullName>
    </submittedName>
</protein>
<keyword evidence="1" id="KW-1133">Transmembrane helix</keyword>
<comment type="caution">
    <text evidence="3">The sequence shown here is derived from an EMBL/GenBank/DDBJ whole genome shotgun (WGS) entry which is preliminary data.</text>
</comment>
<dbReference type="PANTHER" id="PTHR38225:SF4">
    <property type="entry name" value="PROTEIN, PUTATIVE-RELATED"/>
    <property type="match status" value="1"/>
</dbReference>
<gene>
    <name evidence="3" type="ORF">OIU77_021453</name>
</gene>